<dbReference type="EMBL" id="BPPX01000012">
    <property type="protein sequence ID" value="GJC83799.1"/>
    <property type="molecule type" value="Genomic_DNA"/>
</dbReference>
<protein>
    <submittedName>
        <fullName evidence="2">Uncharacterized protein</fullName>
    </submittedName>
</protein>
<keyword evidence="1" id="KW-0732">Signal</keyword>
<dbReference type="AlphaFoldDB" id="A0AA37LT12"/>
<dbReference type="Proteomes" id="UP001055172">
    <property type="component" value="Unassembled WGS sequence"/>
</dbReference>
<evidence type="ECO:0000256" key="1">
    <source>
        <dbReference type="SAM" id="SignalP"/>
    </source>
</evidence>
<gene>
    <name evidence="2" type="ORF">ColLi_06637</name>
</gene>
<sequence length="99" mass="10658">MLFTSLITALSLASPAIAAAIEKRNIDVVLVTCPNSPADTDALMAKAYTSLCINYAGCAHSVAPTLVDEEWIGDCLNCPNDDDKYRDGYFLDGCLLVRQ</sequence>
<feature type="signal peptide" evidence="1">
    <location>
        <begin position="1"/>
        <end position="18"/>
    </location>
</feature>
<keyword evidence="3" id="KW-1185">Reference proteome</keyword>
<feature type="chain" id="PRO_5041269429" evidence="1">
    <location>
        <begin position="19"/>
        <end position="99"/>
    </location>
</feature>
<evidence type="ECO:0000313" key="3">
    <source>
        <dbReference type="Proteomes" id="UP001055172"/>
    </source>
</evidence>
<evidence type="ECO:0000313" key="2">
    <source>
        <dbReference type="EMBL" id="GJC83799.1"/>
    </source>
</evidence>
<organism evidence="2 3">
    <name type="scientific">Colletotrichum liriopes</name>
    <dbReference type="NCBI Taxonomy" id="708192"/>
    <lineage>
        <taxon>Eukaryota</taxon>
        <taxon>Fungi</taxon>
        <taxon>Dikarya</taxon>
        <taxon>Ascomycota</taxon>
        <taxon>Pezizomycotina</taxon>
        <taxon>Sordariomycetes</taxon>
        <taxon>Hypocreomycetidae</taxon>
        <taxon>Glomerellales</taxon>
        <taxon>Glomerellaceae</taxon>
        <taxon>Colletotrichum</taxon>
        <taxon>Colletotrichum spaethianum species complex</taxon>
    </lineage>
</organism>
<proteinExistence type="predicted"/>
<accession>A0AA37LT12</accession>
<reference evidence="2 3" key="1">
    <citation type="submission" date="2021-07" db="EMBL/GenBank/DDBJ databases">
        <title>Genome data of Colletotrichum spaethianum.</title>
        <authorList>
            <person name="Utami Y.D."/>
            <person name="Hiruma K."/>
        </authorList>
    </citation>
    <scope>NUCLEOTIDE SEQUENCE [LARGE SCALE GENOMIC DNA]</scope>
    <source>
        <strain evidence="2 3">MAFF 242679</strain>
    </source>
</reference>
<comment type="caution">
    <text evidence="2">The sequence shown here is derived from an EMBL/GenBank/DDBJ whole genome shotgun (WGS) entry which is preliminary data.</text>
</comment>
<name>A0AA37LT12_9PEZI</name>